<dbReference type="AlphaFoldDB" id="G8LNI2"/>
<sequence>MPNQQKSSALNALFLHNGSSDNPPQLTIIMNNEDYMTIPALGLGTFRLKDDVVIASVKTALELGYRAIDTAQIYDNEAAVGQAIEESGVARSELFITTKIWTENLSKDKLIPSLKESLEKLRTDYVDLTLIHWPSPNDAVSVEEFMQALLEAKEQGLTREIGISNFTIPLMEKAIAAVGAENIATNQIELSPYLQNRKVVDWAKQHGIHITSYMTLAYGKALKDDVINRIAEKHSATAAQVILAWAMGEGYAVIPSSTRRENLASNLLARDLQLDAEDKKAIAALECNDRLVSPEGLAPDWD</sequence>
<feature type="site" description="Lowers pKa of active site Tyr" evidence="7">
    <location>
        <position position="99"/>
    </location>
</feature>
<dbReference type="PANTHER" id="PTHR43827">
    <property type="entry name" value="2,5-DIKETO-D-GLUCONIC ACID REDUCTASE"/>
    <property type="match status" value="1"/>
</dbReference>
<dbReference type="PANTHER" id="PTHR43827:SF3">
    <property type="entry name" value="NADP-DEPENDENT OXIDOREDUCTASE DOMAIN-CONTAINING PROTEIN"/>
    <property type="match status" value="1"/>
</dbReference>
<evidence type="ECO:0000256" key="5">
    <source>
        <dbReference type="PIRSR" id="PIRSR000097-1"/>
    </source>
</evidence>
<name>G8LNI2_9ENTR</name>
<dbReference type="PIRSF" id="PIRSF000097">
    <property type="entry name" value="AKR"/>
    <property type="match status" value="1"/>
</dbReference>
<dbReference type="NCBIfam" id="NF008377">
    <property type="entry name" value="PRK11172.1"/>
    <property type="match status" value="1"/>
</dbReference>
<keyword evidence="2" id="KW-0521">NADP</keyword>
<evidence type="ECO:0000256" key="3">
    <source>
        <dbReference type="ARBA" id="ARBA00023002"/>
    </source>
</evidence>
<comment type="similarity">
    <text evidence="1">Belongs to the aldo/keto reductase family.</text>
</comment>
<feature type="domain" description="NADP-dependent oxidoreductase" evidence="8">
    <location>
        <begin position="41"/>
        <end position="285"/>
    </location>
</feature>
<protein>
    <submittedName>
        <fullName evidence="9">2,5-diketo-D-gluconic acid reductase B</fullName>
    </submittedName>
</protein>
<dbReference type="InterPro" id="IPR020471">
    <property type="entry name" value="AKR"/>
</dbReference>
<evidence type="ECO:0000256" key="1">
    <source>
        <dbReference type="ARBA" id="ARBA00007905"/>
    </source>
</evidence>
<evidence type="ECO:0000313" key="10">
    <source>
        <dbReference type="Proteomes" id="UP000007838"/>
    </source>
</evidence>
<keyword evidence="3" id="KW-0560">Oxidoreductase</keyword>
<dbReference type="HOGENOM" id="CLU_023205_0_1_6"/>
<comment type="catalytic activity">
    <reaction evidence="4">
        <text>hydroxyacetone + NADP(+) = methylglyoxal + NADPH + H(+)</text>
        <dbReference type="Rhea" id="RHEA:27986"/>
        <dbReference type="ChEBI" id="CHEBI:15378"/>
        <dbReference type="ChEBI" id="CHEBI:17158"/>
        <dbReference type="ChEBI" id="CHEBI:27957"/>
        <dbReference type="ChEBI" id="CHEBI:57783"/>
        <dbReference type="ChEBI" id="CHEBI:58349"/>
    </reaction>
</comment>
<dbReference type="GO" id="GO:1990002">
    <property type="term" value="F:methylglyoxal reductase (NADPH) (acetol producing) activity"/>
    <property type="evidence" value="ECO:0007669"/>
    <property type="project" value="TreeGrafter"/>
</dbReference>
<evidence type="ECO:0000259" key="8">
    <source>
        <dbReference type="Pfam" id="PF00248"/>
    </source>
</evidence>
<dbReference type="InterPro" id="IPR023210">
    <property type="entry name" value="NADP_OxRdtase_dom"/>
</dbReference>
<dbReference type="Proteomes" id="UP000007838">
    <property type="component" value="Chromosome"/>
</dbReference>
<dbReference type="KEGG" id="eec:EcWSU1_00814"/>
<dbReference type="InterPro" id="IPR018170">
    <property type="entry name" value="Aldo/ket_reductase_CS"/>
</dbReference>
<gene>
    <name evidence="9" type="primary">dkgB</name>
    <name evidence="9" type="ORF">EcWSU1_00814</name>
</gene>
<dbReference type="Pfam" id="PF00248">
    <property type="entry name" value="Aldo_ket_red"/>
    <property type="match status" value="1"/>
</dbReference>
<dbReference type="FunFam" id="3.20.20.100:FF:000002">
    <property type="entry name" value="2,5-diketo-D-gluconic acid reductase A"/>
    <property type="match status" value="1"/>
</dbReference>
<feature type="active site" description="Proton donor" evidence="5">
    <location>
        <position position="74"/>
    </location>
</feature>
<accession>G8LNI2</accession>
<dbReference type="PROSITE" id="PS00798">
    <property type="entry name" value="ALDOKETO_REDUCTASE_1"/>
    <property type="match status" value="1"/>
</dbReference>
<evidence type="ECO:0000256" key="4">
    <source>
        <dbReference type="ARBA" id="ARBA00049445"/>
    </source>
</evidence>
<dbReference type="CDD" id="cd19139">
    <property type="entry name" value="AKR_AKR3F2"/>
    <property type="match status" value="1"/>
</dbReference>
<organism evidence="9 10">
    <name type="scientific">Enterobacter ludwigii</name>
    <dbReference type="NCBI Taxonomy" id="299767"/>
    <lineage>
        <taxon>Bacteria</taxon>
        <taxon>Pseudomonadati</taxon>
        <taxon>Pseudomonadota</taxon>
        <taxon>Gammaproteobacteria</taxon>
        <taxon>Enterobacterales</taxon>
        <taxon>Enterobacteriaceae</taxon>
        <taxon>Enterobacter</taxon>
        <taxon>Enterobacter cloacae complex</taxon>
    </lineage>
</organism>
<evidence type="ECO:0000256" key="6">
    <source>
        <dbReference type="PIRSR" id="PIRSR000097-2"/>
    </source>
</evidence>
<evidence type="ECO:0000313" key="9">
    <source>
        <dbReference type="EMBL" id="AEW72254.1"/>
    </source>
</evidence>
<dbReference type="PROSITE" id="PS00062">
    <property type="entry name" value="ALDOKETO_REDUCTASE_2"/>
    <property type="match status" value="1"/>
</dbReference>
<dbReference type="PRINTS" id="PR00069">
    <property type="entry name" value="ALDKETRDTASE"/>
</dbReference>
<proteinExistence type="inferred from homology"/>
<feature type="binding site" evidence="6">
    <location>
        <position position="132"/>
    </location>
    <ligand>
        <name>substrate</name>
    </ligand>
</feature>
<dbReference type="eggNOG" id="COG0656">
    <property type="taxonomic scope" value="Bacteria"/>
</dbReference>
<evidence type="ECO:0000256" key="2">
    <source>
        <dbReference type="ARBA" id="ARBA00022857"/>
    </source>
</evidence>
<reference evidence="9 10" key="1">
    <citation type="journal article" date="2011" name="Stand. Genomic Sci.">
        <title>Complete genome of the onion pathogen Enterobacter cloacae EcWSU1.</title>
        <authorList>
            <person name="Humann J.L."/>
            <person name="Wildung M."/>
            <person name="Cheng C.H."/>
            <person name="Lee T."/>
            <person name="Stewart J.E."/>
            <person name="Drew J.C."/>
            <person name="Triplett E.W."/>
            <person name="Main D."/>
            <person name="Schroeder B.K."/>
        </authorList>
    </citation>
    <scope>NUCLEOTIDE SEQUENCE [LARGE SCALE GENOMIC DNA]</scope>
    <source>
        <strain evidence="9 10">EcWSU1</strain>
    </source>
</reference>
<dbReference type="InterPro" id="IPR036812">
    <property type="entry name" value="NAD(P)_OxRdtase_dom_sf"/>
</dbReference>
<dbReference type="STRING" id="299767.GCA_900068845_03228"/>
<dbReference type="GO" id="GO:0051596">
    <property type="term" value="P:methylglyoxal catabolic process"/>
    <property type="evidence" value="ECO:0007669"/>
    <property type="project" value="TreeGrafter"/>
</dbReference>
<dbReference type="SUPFAM" id="SSF51430">
    <property type="entry name" value="NAD(P)-linked oxidoreductase"/>
    <property type="match status" value="1"/>
</dbReference>
<dbReference type="EMBL" id="CP002886">
    <property type="protein sequence ID" value="AEW72254.1"/>
    <property type="molecule type" value="Genomic_DNA"/>
</dbReference>
<dbReference type="Gene3D" id="3.20.20.100">
    <property type="entry name" value="NADP-dependent oxidoreductase domain"/>
    <property type="match status" value="1"/>
</dbReference>
<evidence type="ECO:0000256" key="7">
    <source>
        <dbReference type="PIRSR" id="PIRSR000097-3"/>
    </source>
</evidence>